<dbReference type="Gene3D" id="3.20.80.10">
    <property type="entry name" value="Regulatory factor, effector binding domain"/>
    <property type="match status" value="1"/>
</dbReference>
<dbReference type="Proteomes" id="UP000001542">
    <property type="component" value="Unassembled WGS sequence"/>
</dbReference>
<reference evidence="2" key="2">
    <citation type="journal article" date="2007" name="Science">
        <title>Draft genome sequence of the sexually transmitted pathogen Trichomonas vaginalis.</title>
        <authorList>
            <person name="Carlton J.M."/>
            <person name="Hirt R.P."/>
            <person name="Silva J.C."/>
            <person name="Delcher A.L."/>
            <person name="Schatz M."/>
            <person name="Zhao Q."/>
            <person name="Wortman J.R."/>
            <person name="Bidwell S.L."/>
            <person name="Alsmark U.C.M."/>
            <person name="Besteiro S."/>
            <person name="Sicheritz-Ponten T."/>
            <person name="Noel C.J."/>
            <person name="Dacks J.B."/>
            <person name="Foster P.G."/>
            <person name="Simillion C."/>
            <person name="Van de Peer Y."/>
            <person name="Miranda-Saavedra D."/>
            <person name="Barton G.J."/>
            <person name="Westrop G.D."/>
            <person name="Mueller S."/>
            <person name="Dessi D."/>
            <person name="Fiori P.L."/>
            <person name="Ren Q."/>
            <person name="Paulsen I."/>
            <person name="Zhang H."/>
            <person name="Bastida-Corcuera F.D."/>
            <person name="Simoes-Barbosa A."/>
            <person name="Brown M.T."/>
            <person name="Hayes R.D."/>
            <person name="Mukherjee M."/>
            <person name="Okumura C.Y."/>
            <person name="Schneider R."/>
            <person name="Smith A.J."/>
            <person name="Vanacova S."/>
            <person name="Villalvazo M."/>
            <person name="Haas B.J."/>
            <person name="Pertea M."/>
            <person name="Feldblyum T.V."/>
            <person name="Utterback T.R."/>
            <person name="Shu C.L."/>
            <person name="Osoegawa K."/>
            <person name="de Jong P.J."/>
            <person name="Hrdy I."/>
            <person name="Horvathova L."/>
            <person name="Zubacova Z."/>
            <person name="Dolezal P."/>
            <person name="Malik S.B."/>
            <person name="Logsdon J.M. Jr."/>
            <person name="Henze K."/>
            <person name="Gupta A."/>
            <person name="Wang C.C."/>
            <person name="Dunne R.L."/>
            <person name="Upcroft J.A."/>
            <person name="Upcroft P."/>
            <person name="White O."/>
            <person name="Salzberg S.L."/>
            <person name="Tang P."/>
            <person name="Chiu C.-H."/>
            <person name="Lee Y.-S."/>
            <person name="Embley T.M."/>
            <person name="Coombs G.H."/>
            <person name="Mottram J.C."/>
            <person name="Tachezy J."/>
            <person name="Fraser-Liggett C.M."/>
            <person name="Johnson P.J."/>
        </authorList>
    </citation>
    <scope>NUCLEOTIDE SEQUENCE [LARGE SCALE GENOMIC DNA]</scope>
    <source>
        <strain evidence="2">G3</strain>
    </source>
</reference>
<evidence type="ECO:0000259" key="1">
    <source>
        <dbReference type="Pfam" id="PF06445"/>
    </source>
</evidence>
<dbReference type="AlphaFoldDB" id="A2FCJ7"/>
<evidence type="ECO:0000313" key="2">
    <source>
        <dbReference type="EMBL" id="EAX97356.1"/>
    </source>
</evidence>
<dbReference type="Pfam" id="PF06445">
    <property type="entry name" value="GyrI-like"/>
    <property type="match status" value="1"/>
</dbReference>
<dbReference type="SUPFAM" id="SSF55136">
    <property type="entry name" value="Probable bacterial effector-binding domain"/>
    <property type="match status" value="1"/>
</dbReference>
<dbReference type="RefSeq" id="XP_001310286.1">
    <property type="nucleotide sequence ID" value="XM_001310285.1"/>
</dbReference>
<dbReference type="InterPro" id="IPR011256">
    <property type="entry name" value="Reg_factor_effector_dom_sf"/>
</dbReference>
<keyword evidence="3" id="KW-1185">Reference proteome</keyword>
<proteinExistence type="predicted"/>
<dbReference type="VEuPathDB" id="TrichDB:TVAG_498900"/>
<name>A2FCJ7_TRIV3</name>
<dbReference type="PANTHER" id="PTHR15949:SF3">
    <property type="entry name" value="TESTIS-EXPRESSED PROTEIN 264"/>
    <property type="match status" value="1"/>
</dbReference>
<sequence length="198" mass="22480">MLSTFTVILLTLLVALIFLAFKYHVFTPISVKIEHIAPVKIVYTTFIGPYKEAWKPSMQLFNEKLPDDFKPHCPGATKYIGIYYDDPKITKPEDCRSVIGFVVDDDFKLKDDANGKMHVDTIEIGEAACVHFPFYSMLDVIVGVMRCYPLIGKWFNENHKSNIPKAFLEFYGFLPDTISITGPIGPRVGLLGEFPKHE</sequence>
<dbReference type="InParanoid" id="A2FCJ7"/>
<dbReference type="KEGG" id="tva:4755137"/>
<dbReference type="SMR" id="A2FCJ7"/>
<dbReference type="EMBL" id="DS113718">
    <property type="protein sequence ID" value="EAX97356.1"/>
    <property type="molecule type" value="Genomic_DNA"/>
</dbReference>
<organism evidence="2 3">
    <name type="scientific">Trichomonas vaginalis (strain ATCC PRA-98 / G3)</name>
    <dbReference type="NCBI Taxonomy" id="412133"/>
    <lineage>
        <taxon>Eukaryota</taxon>
        <taxon>Metamonada</taxon>
        <taxon>Parabasalia</taxon>
        <taxon>Trichomonadida</taxon>
        <taxon>Trichomonadidae</taxon>
        <taxon>Trichomonas</taxon>
    </lineage>
</organism>
<dbReference type="VEuPathDB" id="TrichDB:TVAGG3_0801220"/>
<evidence type="ECO:0000313" key="3">
    <source>
        <dbReference type="Proteomes" id="UP000001542"/>
    </source>
</evidence>
<reference evidence="2" key="1">
    <citation type="submission" date="2006-10" db="EMBL/GenBank/DDBJ databases">
        <authorList>
            <person name="Amadeo P."/>
            <person name="Zhao Q."/>
            <person name="Wortman J."/>
            <person name="Fraser-Liggett C."/>
            <person name="Carlton J."/>
        </authorList>
    </citation>
    <scope>NUCLEOTIDE SEQUENCE</scope>
    <source>
        <strain evidence="2">G3</strain>
    </source>
</reference>
<dbReference type="PANTHER" id="PTHR15949">
    <property type="entry name" value="TESTIS-EXPRESSED PROTEIN 264"/>
    <property type="match status" value="1"/>
</dbReference>
<feature type="domain" description="GyrI-like small molecule binding" evidence="1">
    <location>
        <begin position="31"/>
        <end position="133"/>
    </location>
</feature>
<protein>
    <recommendedName>
        <fullName evidence="1">GyrI-like small molecule binding domain-containing protein</fullName>
    </recommendedName>
</protein>
<gene>
    <name evidence="2" type="ORF">TVAG_498900</name>
</gene>
<accession>A2FCJ7</accession>
<dbReference type="InterPro" id="IPR029442">
    <property type="entry name" value="GyrI-like"/>
</dbReference>
<dbReference type="OrthoDB" id="2140079at2759"/>